<dbReference type="Proteomes" id="UP000316621">
    <property type="component" value="Chromosome 6"/>
</dbReference>
<organism evidence="2 3">
    <name type="scientific">Papaver somniferum</name>
    <name type="common">Opium poppy</name>
    <dbReference type="NCBI Taxonomy" id="3469"/>
    <lineage>
        <taxon>Eukaryota</taxon>
        <taxon>Viridiplantae</taxon>
        <taxon>Streptophyta</taxon>
        <taxon>Embryophyta</taxon>
        <taxon>Tracheophyta</taxon>
        <taxon>Spermatophyta</taxon>
        <taxon>Magnoliopsida</taxon>
        <taxon>Ranunculales</taxon>
        <taxon>Papaveraceae</taxon>
        <taxon>Papaveroideae</taxon>
        <taxon>Papaver</taxon>
    </lineage>
</organism>
<dbReference type="AlphaFoldDB" id="A0A4Y7K3V2"/>
<evidence type="ECO:0000313" key="3">
    <source>
        <dbReference type="Proteomes" id="UP000316621"/>
    </source>
</evidence>
<dbReference type="PANTHER" id="PTHR35480">
    <property type="entry name" value="MATERNAL EFFECT EMBRYO ARREST 22"/>
    <property type="match status" value="1"/>
</dbReference>
<protein>
    <submittedName>
        <fullName evidence="2">Uncharacterized protein</fullName>
    </submittedName>
</protein>
<dbReference type="OMA" id="FERHETS"/>
<evidence type="ECO:0000313" key="2">
    <source>
        <dbReference type="EMBL" id="RZC68014.1"/>
    </source>
</evidence>
<gene>
    <name evidence="2" type="ORF">C5167_011707</name>
</gene>
<feature type="coiled-coil region" evidence="1">
    <location>
        <begin position="25"/>
        <end position="139"/>
    </location>
</feature>
<dbReference type="EMBL" id="CM010720">
    <property type="protein sequence ID" value="RZC68014.1"/>
    <property type="molecule type" value="Genomic_DNA"/>
</dbReference>
<keyword evidence="1" id="KW-0175">Coiled coil</keyword>
<dbReference type="STRING" id="3469.A0A4Y7K3V2"/>
<dbReference type="PANTHER" id="PTHR35480:SF1">
    <property type="entry name" value="MATERNAL EFFECT EMBRYO ARREST 22"/>
    <property type="match status" value="1"/>
</dbReference>
<dbReference type="Gramene" id="RZC68014">
    <property type="protein sequence ID" value="RZC68014"/>
    <property type="gene ID" value="C5167_011707"/>
</dbReference>
<name>A0A4Y7K3V2_PAPSO</name>
<accession>A0A4Y7K3V2</accession>
<feature type="coiled-coil region" evidence="1">
    <location>
        <begin position="203"/>
        <end position="314"/>
    </location>
</feature>
<evidence type="ECO:0000256" key="1">
    <source>
        <dbReference type="SAM" id="Coils"/>
    </source>
</evidence>
<keyword evidence="3" id="KW-1185">Reference proteome</keyword>
<reference evidence="2 3" key="1">
    <citation type="journal article" date="2018" name="Science">
        <title>The opium poppy genome and morphinan production.</title>
        <authorList>
            <person name="Guo L."/>
            <person name="Winzer T."/>
            <person name="Yang X."/>
            <person name="Li Y."/>
            <person name="Ning Z."/>
            <person name="He Z."/>
            <person name="Teodor R."/>
            <person name="Lu Y."/>
            <person name="Bowser T.A."/>
            <person name="Graham I.A."/>
            <person name="Ye K."/>
        </authorList>
    </citation>
    <scope>NUCLEOTIDE SEQUENCE [LARGE SCALE GENOMIC DNA]</scope>
    <source>
        <strain evidence="3">cv. HN1</strain>
        <tissue evidence="2">Leaves</tissue>
    </source>
</reference>
<proteinExistence type="predicted"/>
<sequence length="516" mass="59314">MAEEPAANPCCSVWKFQYTEVVAKRNALREAVNLLSAHINKIEAENLTISKALEEERARVEAEKDAKAKESVVKVELENEVLQLKLEITSLQETAYSREELLQSQISQGEAENKRLKDLLEKEMKRGDAENKKDEAEKSKLDGGTHMIDKDLIQKQVSAEVNRFKELLAKEMKREDSDKKKALESFGLPEAEKSKTDGEEMMVDIERNQVEELKATLEALKSEACEARIKLRTERSKYEEAKKKLTAEKFKANREKKRADSEKAKAELQKRCAEEERKKLLNEEYRSDELAKRLEEEKKRREELERKVQDIMSEKVEKVCPEESERQNENVNTNAANANMVLLEKQLQLEKKHVKHAKKVAKFEKRRNDLLQQEICRLKQDLQQFCHRLNLLGGSFFHGVEGIDASAKKIVIIFERHETSCSREFQSRQNFLRCSCNAEQGEAKALLAAIELLQELKMHKNHMVADVSSSLAHLGAHCRRMKAIARATPGTDHSELDAIIVDLRLCEPTCRHQDPS</sequence>